<comment type="caution">
    <text evidence="1">The sequence shown here is derived from an EMBL/GenBank/DDBJ whole genome shotgun (WGS) entry which is preliminary data.</text>
</comment>
<dbReference type="AlphaFoldDB" id="A0A327K142"/>
<proteinExistence type="predicted"/>
<keyword evidence="2" id="KW-1185">Reference proteome</keyword>
<protein>
    <submittedName>
        <fullName evidence="1">Uncharacterized protein</fullName>
    </submittedName>
</protein>
<evidence type="ECO:0000313" key="2">
    <source>
        <dbReference type="Proteomes" id="UP000248863"/>
    </source>
</evidence>
<accession>A0A327K142</accession>
<dbReference type="EMBL" id="NPEU01000446">
    <property type="protein sequence ID" value="RAI32147.1"/>
    <property type="molecule type" value="Genomic_DNA"/>
</dbReference>
<gene>
    <name evidence="1" type="ORF">CH338_24660</name>
</gene>
<evidence type="ECO:0000313" key="1">
    <source>
        <dbReference type="EMBL" id="RAI32147.1"/>
    </source>
</evidence>
<name>A0A327K142_9BRAD</name>
<organism evidence="1 2">
    <name type="scientific">Rhodoplanes elegans</name>
    <dbReference type="NCBI Taxonomy" id="29408"/>
    <lineage>
        <taxon>Bacteria</taxon>
        <taxon>Pseudomonadati</taxon>
        <taxon>Pseudomonadota</taxon>
        <taxon>Alphaproteobacteria</taxon>
        <taxon>Hyphomicrobiales</taxon>
        <taxon>Nitrobacteraceae</taxon>
        <taxon>Rhodoplanes</taxon>
    </lineage>
</organism>
<sequence>MLFVYSEFVAFPYYAAHPVFGAQHTLLNDAGMRLLDFELHHVAYRRGPRDLPESVDKRLLHAGDAFFALDPDRRQLLPSTSSDLRPSR</sequence>
<dbReference type="Proteomes" id="UP000248863">
    <property type="component" value="Unassembled WGS sequence"/>
</dbReference>
<dbReference type="RefSeq" id="WP_111359709.1">
    <property type="nucleotide sequence ID" value="NZ_NHSK01000003.1"/>
</dbReference>
<reference evidence="1 2" key="1">
    <citation type="submission" date="2017-07" db="EMBL/GenBank/DDBJ databases">
        <title>Draft Genome Sequences of Select Purple Nonsulfur Bacteria.</title>
        <authorList>
            <person name="Lasarre B."/>
            <person name="Mckinlay J.B."/>
        </authorList>
    </citation>
    <scope>NUCLEOTIDE SEQUENCE [LARGE SCALE GENOMIC DNA]</scope>
    <source>
        <strain evidence="1 2">DSM 11907</strain>
    </source>
</reference>